<keyword evidence="4" id="KW-1185">Reference proteome</keyword>
<dbReference type="AlphaFoldDB" id="A0AAE1D5E0"/>
<dbReference type="PROSITE" id="PS52052">
    <property type="entry name" value="PEHE"/>
    <property type="match status" value="1"/>
</dbReference>
<proteinExistence type="predicted"/>
<dbReference type="GO" id="GO:0072487">
    <property type="term" value="C:MSL complex"/>
    <property type="evidence" value="ECO:0007669"/>
    <property type="project" value="InterPro"/>
</dbReference>
<feature type="domain" description="PEHE" evidence="2">
    <location>
        <begin position="330"/>
        <end position="446"/>
    </location>
</feature>
<reference evidence="3" key="1">
    <citation type="journal article" date="2023" name="G3 (Bethesda)">
        <title>A reference genome for the long-term kleptoplast-retaining sea slug Elysia crispata morphotype clarki.</title>
        <authorList>
            <person name="Eastman K.E."/>
            <person name="Pendleton A.L."/>
            <person name="Shaikh M.A."/>
            <person name="Suttiyut T."/>
            <person name="Ogas R."/>
            <person name="Tomko P."/>
            <person name="Gavelis G."/>
            <person name="Widhalm J.R."/>
            <person name="Wisecaver J.H."/>
        </authorList>
    </citation>
    <scope>NUCLEOTIDE SEQUENCE</scope>
    <source>
        <strain evidence="3">ECLA1</strain>
    </source>
</reference>
<feature type="compositionally biased region" description="Basic residues" evidence="1">
    <location>
        <begin position="203"/>
        <end position="220"/>
    </location>
</feature>
<name>A0AAE1D5E0_9GAST</name>
<dbReference type="GO" id="GO:0003682">
    <property type="term" value="F:chromatin binding"/>
    <property type="evidence" value="ECO:0007669"/>
    <property type="project" value="TreeGrafter"/>
</dbReference>
<dbReference type="SMART" id="SM01300">
    <property type="entry name" value="PEHE"/>
    <property type="match status" value="1"/>
</dbReference>
<evidence type="ECO:0000313" key="3">
    <source>
        <dbReference type="EMBL" id="KAK3757440.1"/>
    </source>
</evidence>
<feature type="compositionally biased region" description="Polar residues" evidence="1">
    <location>
        <begin position="90"/>
        <end position="103"/>
    </location>
</feature>
<organism evidence="3 4">
    <name type="scientific">Elysia crispata</name>
    <name type="common">lettuce slug</name>
    <dbReference type="NCBI Taxonomy" id="231223"/>
    <lineage>
        <taxon>Eukaryota</taxon>
        <taxon>Metazoa</taxon>
        <taxon>Spiralia</taxon>
        <taxon>Lophotrochozoa</taxon>
        <taxon>Mollusca</taxon>
        <taxon>Gastropoda</taxon>
        <taxon>Heterobranchia</taxon>
        <taxon>Euthyneura</taxon>
        <taxon>Panpulmonata</taxon>
        <taxon>Sacoglossa</taxon>
        <taxon>Placobranchoidea</taxon>
        <taxon>Plakobranchidae</taxon>
        <taxon>Elysia</taxon>
    </lineage>
</organism>
<evidence type="ECO:0000313" key="4">
    <source>
        <dbReference type="Proteomes" id="UP001283361"/>
    </source>
</evidence>
<evidence type="ECO:0000256" key="1">
    <source>
        <dbReference type="SAM" id="MobiDB-lite"/>
    </source>
</evidence>
<evidence type="ECO:0000259" key="2">
    <source>
        <dbReference type="PROSITE" id="PS52052"/>
    </source>
</evidence>
<gene>
    <name evidence="3" type="ORF">RRG08_038795</name>
</gene>
<dbReference type="Gene3D" id="1.20.5.170">
    <property type="match status" value="1"/>
</dbReference>
<dbReference type="EMBL" id="JAWDGP010005366">
    <property type="protein sequence ID" value="KAK3757440.1"/>
    <property type="molecule type" value="Genomic_DNA"/>
</dbReference>
<protein>
    <recommendedName>
        <fullName evidence="2">PEHE domain-containing protein</fullName>
    </recommendedName>
</protein>
<dbReference type="InterPro" id="IPR026711">
    <property type="entry name" value="Msl-1"/>
</dbReference>
<accession>A0AAE1D5E0</accession>
<feature type="compositionally biased region" description="Basic residues" evidence="1">
    <location>
        <begin position="458"/>
        <end position="470"/>
    </location>
</feature>
<feature type="region of interest" description="Disordered" evidence="1">
    <location>
        <begin position="449"/>
        <end position="470"/>
    </location>
</feature>
<feature type="compositionally biased region" description="Basic and acidic residues" evidence="1">
    <location>
        <begin position="272"/>
        <end position="283"/>
    </location>
</feature>
<dbReference type="PANTHER" id="PTHR21656">
    <property type="entry name" value="MALE-SPECIFIC LETHAL-1 PROTEIN"/>
    <property type="match status" value="1"/>
</dbReference>
<comment type="caution">
    <text evidence="3">The sequence shown here is derived from an EMBL/GenBank/DDBJ whole genome shotgun (WGS) entry which is preliminary data.</text>
</comment>
<feature type="compositionally biased region" description="Acidic residues" evidence="1">
    <location>
        <begin position="242"/>
        <end position="256"/>
    </location>
</feature>
<dbReference type="PANTHER" id="PTHR21656:SF2">
    <property type="entry name" value="MALE-SPECIFIC LETHAL 1 HOMOLOG"/>
    <property type="match status" value="1"/>
</dbReference>
<feature type="compositionally biased region" description="Polar residues" evidence="1">
    <location>
        <begin position="173"/>
        <end position="196"/>
    </location>
</feature>
<sequence>MKSNISFQPEGRLIPRRKVATKSHLLNGVGDFDMELSLAIQESLKYAQQKEVNRTIEVDGCQEDGLKSSGDEKQEDDPADTCRSEHTRANCHTNKSPKTTTMASGNEEVGRLKDLLLSQLELIQFQQEELNKKDREIKSLHSAKDTLQCRLERMERRLSIMKQREELHERHSVLQQSTKTSLPVAATPTNKSTNEVSKVDLKLKRRRGQNRHLSQRKCHRRSLDEKHSASVSHKNGLKEVSDSDNEENDDTSEESDSAGREDAESGSDSDESEKQGKPNEFEQRSGSPDSQDLKEINYPIMQTDILYHLYYPKHACPSSPDAKRLQDQLEVETPSWRLKPLTNMYQLEGTENITDEAYYKRHQKFEQEEKRRKRWDLQRIRELRVCEKLERQKEEELRASQDEADMETFLPSILDLKHIEITESVPVMAFGQPLPYICPAEFEIPWDVSSPAQSTSTGRHKMAGGFSKRH</sequence>
<dbReference type="Gene3D" id="6.10.250.2000">
    <property type="match status" value="1"/>
</dbReference>
<dbReference type="InterPro" id="IPR029332">
    <property type="entry name" value="PEHE_dom"/>
</dbReference>
<dbReference type="Pfam" id="PF15275">
    <property type="entry name" value="PEHE"/>
    <property type="match status" value="1"/>
</dbReference>
<dbReference type="Proteomes" id="UP001283361">
    <property type="component" value="Unassembled WGS sequence"/>
</dbReference>
<feature type="region of interest" description="Disordered" evidence="1">
    <location>
        <begin position="61"/>
        <end position="103"/>
    </location>
</feature>
<feature type="region of interest" description="Disordered" evidence="1">
    <location>
        <begin position="167"/>
        <end position="293"/>
    </location>
</feature>